<dbReference type="Proteomes" id="UP001500393">
    <property type="component" value="Unassembled WGS sequence"/>
</dbReference>
<dbReference type="EMBL" id="BAAAOS010000037">
    <property type="protein sequence ID" value="GAA1591609.1"/>
    <property type="molecule type" value="Genomic_DNA"/>
</dbReference>
<feature type="compositionally biased region" description="Gly residues" evidence="1">
    <location>
        <begin position="400"/>
        <end position="409"/>
    </location>
</feature>
<gene>
    <name evidence="3" type="ORF">GCM10009789_52040</name>
</gene>
<feature type="domain" description="PSP1 C-terminal" evidence="2">
    <location>
        <begin position="53"/>
        <end position="142"/>
    </location>
</feature>
<feature type="compositionally biased region" description="Basic residues" evidence="1">
    <location>
        <begin position="352"/>
        <end position="364"/>
    </location>
</feature>
<dbReference type="PROSITE" id="PS51411">
    <property type="entry name" value="PSP1_C"/>
    <property type="match status" value="1"/>
</dbReference>
<evidence type="ECO:0000259" key="2">
    <source>
        <dbReference type="PROSITE" id="PS51411"/>
    </source>
</evidence>
<feature type="compositionally biased region" description="Polar residues" evidence="1">
    <location>
        <begin position="318"/>
        <end position="327"/>
    </location>
</feature>
<feature type="compositionally biased region" description="Low complexity" evidence="1">
    <location>
        <begin position="371"/>
        <end position="392"/>
    </location>
</feature>
<accession>A0ABP4Q0W0</accession>
<evidence type="ECO:0000313" key="3">
    <source>
        <dbReference type="EMBL" id="GAA1591609.1"/>
    </source>
</evidence>
<dbReference type="InterPro" id="IPR007557">
    <property type="entry name" value="PSP1_C"/>
</dbReference>
<protein>
    <recommendedName>
        <fullName evidence="2">PSP1 C-terminal domain-containing protein</fullName>
    </recommendedName>
</protein>
<name>A0ABP4Q0W0_9ACTN</name>
<dbReference type="InterPro" id="IPR047767">
    <property type="entry name" value="PSP1-like"/>
</dbReference>
<evidence type="ECO:0000313" key="4">
    <source>
        <dbReference type="Proteomes" id="UP001500393"/>
    </source>
</evidence>
<comment type="caution">
    <text evidence="3">The sequence shown here is derived from an EMBL/GenBank/DDBJ whole genome shotgun (WGS) entry which is preliminary data.</text>
</comment>
<dbReference type="PANTHER" id="PTHR43830:SF3">
    <property type="entry name" value="PROTEIN PSP1"/>
    <property type="match status" value="1"/>
</dbReference>
<reference evidence="4" key="1">
    <citation type="journal article" date="2019" name="Int. J. Syst. Evol. Microbiol.">
        <title>The Global Catalogue of Microorganisms (GCM) 10K type strain sequencing project: providing services to taxonomists for standard genome sequencing and annotation.</title>
        <authorList>
            <consortium name="The Broad Institute Genomics Platform"/>
            <consortium name="The Broad Institute Genome Sequencing Center for Infectious Disease"/>
            <person name="Wu L."/>
            <person name="Ma J."/>
        </authorList>
    </citation>
    <scope>NUCLEOTIDE SEQUENCE [LARGE SCALE GENOMIC DNA]</scope>
    <source>
        <strain evidence="4">JCM 14969</strain>
    </source>
</reference>
<dbReference type="Pfam" id="PF04468">
    <property type="entry name" value="PSP1"/>
    <property type="match status" value="1"/>
</dbReference>
<organism evidence="3 4">
    <name type="scientific">Kribbella sancticallisti</name>
    <dbReference type="NCBI Taxonomy" id="460087"/>
    <lineage>
        <taxon>Bacteria</taxon>
        <taxon>Bacillati</taxon>
        <taxon>Actinomycetota</taxon>
        <taxon>Actinomycetes</taxon>
        <taxon>Propionibacteriales</taxon>
        <taxon>Kribbellaceae</taxon>
        <taxon>Kribbella</taxon>
    </lineage>
</organism>
<sequence>MSFERYGRLYYLDPGPHRPRVGDKVLVPTDDGPEVAECVWAPQYVTEEIGGLPLCEGVATAADLQRDEQNRQRRADARLTAKRLIREHGLPMKVVGIDFVDRRPDVDQLVIIYFSAPHRVDFRELVRDLARGLRARIELRQVGARDEARLQGGIGPCGRDLCCATFLKDFEPVSVRMAKDQDLPLNPLKISGACGRLMCCLKYEHPLYQEFNAKAPATGTAVETPAGDGVVVGHNVPSDTVVVRLAASGRRCACSRADVCSPRQQYEASDTTTPDAPLPESLAEPQLREELDQARRAESVPPEPPTSARAAGPATGDPAQQNRQGAQSAAESTALPEAAAPEAAEQAEPAGRPRRKPRRRRRLSHAASDDPASAVGEAAEGAPAEAAVSEGAQSTASGEGAPGNAGGQDSGVPDDSTGDGS</sequence>
<feature type="compositionally biased region" description="Low complexity" evidence="1">
    <location>
        <begin position="329"/>
        <end position="350"/>
    </location>
</feature>
<evidence type="ECO:0000256" key="1">
    <source>
        <dbReference type="SAM" id="MobiDB-lite"/>
    </source>
</evidence>
<dbReference type="NCBIfam" id="NF041131">
    <property type="entry name" value="RicT_YaaT_fam"/>
    <property type="match status" value="1"/>
</dbReference>
<feature type="region of interest" description="Disordered" evidence="1">
    <location>
        <begin position="291"/>
        <end position="421"/>
    </location>
</feature>
<keyword evidence="4" id="KW-1185">Reference proteome</keyword>
<dbReference type="PANTHER" id="PTHR43830">
    <property type="entry name" value="PROTEIN PSP1"/>
    <property type="match status" value="1"/>
</dbReference>
<proteinExistence type="predicted"/>